<dbReference type="InterPro" id="IPR001478">
    <property type="entry name" value="PDZ"/>
</dbReference>
<feature type="domain" description="SH3" evidence="4">
    <location>
        <begin position="223"/>
        <end position="283"/>
    </location>
</feature>
<evidence type="ECO:0000256" key="1">
    <source>
        <dbReference type="ARBA" id="ARBA00022443"/>
    </source>
</evidence>
<protein>
    <recommendedName>
        <fullName evidence="8">PDZ domain-containing protein</fullName>
    </recommendedName>
</protein>
<dbReference type="SUPFAM" id="SSF50044">
    <property type="entry name" value="SH3-domain"/>
    <property type="match status" value="1"/>
</dbReference>
<dbReference type="EMBL" id="JARBHB010000003">
    <property type="protein sequence ID" value="KAJ8889068.1"/>
    <property type="molecule type" value="Genomic_DNA"/>
</dbReference>
<feature type="domain" description="PDZ" evidence="5">
    <location>
        <begin position="350"/>
        <end position="443"/>
    </location>
</feature>
<evidence type="ECO:0000259" key="5">
    <source>
        <dbReference type="PROSITE" id="PS50106"/>
    </source>
</evidence>
<dbReference type="PANTHER" id="PTHR24135">
    <property type="entry name" value="SH3 AND MULTIPLE ANKYRIN REPEAT DOMAINS PROTEIN"/>
    <property type="match status" value="1"/>
</dbReference>
<dbReference type="PROSITE" id="PS50106">
    <property type="entry name" value="PDZ"/>
    <property type="match status" value="1"/>
</dbReference>
<gene>
    <name evidence="6" type="ORF">PR048_008562</name>
</gene>
<reference evidence="6 7" key="1">
    <citation type="submission" date="2023-02" db="EMBL/GenBank/DDBJ databases">
        <title>LHISI_Scaffold_Assembly.</title>
        <authorList>
            <person name="Stuart O.P."/>
            <person name="Cleave R."/>
            <person name="Magrath M.J.L."/>
            <person name="Mikheyev A.S."/>
        </authorList>
    </citation>
    <scope>NUCLEOTIDE SEQUENCE [LARGE SCALE GENOMIC DNA]</scope>
    <source>
        <strain evidence="6">Daus_M_001</strain>
        <tissue evidence="6">Leg muscle</tissue>
    </source>
</reference>
<dbReference type="Gene3D" id="2.30.30.40">
    <property type="entry name" value="SH3 Domains"/>
    <property type="match status" value="1"/>
</dbReference>
<feature type="compositionally biased region" description="Low complexity" evidence="3">
    <location>
        <begin position="155"/>
        <end position="177"/>
    </location>
</feature>
<feature type="compositionally biased region" description="Polar residues" evidence="3">
    <location>
        <begin position="178"/>
        <end position="190"/>
    </location>
</feature>
<name>A0ABQ9HXH3_9NEOP</name>
<dbReference type="InterPro" id="IPR001452">
    <property type="entry name" value="SH3_domain"/>
</dbReference>
<dbReference type="Gene3D" id="2.30.42.10">
    <property type="match status" value="1"/>
</dbReference>
<evidence type="ECO:0000256" key="2">
    <source>
        <dbReference type="PROSITE-ProRule" id="PRU00192"/>
    </source>
</evidence>
<dbReference type="Proteomes" id="UP001159363">
    <property type="component" value="Chromosome 3"/>
</dbReference>
<comment type="caution">
    <text evidence="6">The sequence shown here is derived from an EMBL/GenBank/DDBJ whole genome shotgun (WGS) entry which is preliminary data.</text>
</comment>
<dbReference type="InterPro" id="IPR036028">
    <property type="entry name" value="SH3-like_dom_sf"/>
</dbReference>
<evidence type="ECO:0000256" key="3">
    <source>
        <dbReference type="SAM" id="MobiDB-lite"/>
    </source>
</evidence>
<dbReference type="InterPro" id="IPR051569">
    <property type="entry name" value="SHANK"/>
</dbReference>
<feature type="region of interest" description="Disordered" evidence="3">
    <location>
        <begin position="476"/>
        <end position="505"/>
    </location>
</feature>
<proteinExistence type="predicted"/>
<keyword evidence="7" id="KW-1185">Reference proteome</keyword>
<dbReference type="PROSITE" id="PS50002">
    <property type="entry name" value="SH3"/>
    <property type="match status" value="1"/>
</dbReference>
<evidence type="ECO:0000313" key="7">
    <source>
        <dbReference type="Proteomes" id="UP001159363"/>
    </source>
</evidence>
<dbReference type="SMART" id="SM00228">
    <property type="entry name" value="PDZ"/>
    <property type="match status" value="1"/>
</dbReference>
<feature type="compositionally biased region" description="Low complexity" evidence="3">
    <location>
        <begin position="119"/>
        <end position="133"/>
    </location>
</feature>
<keyword evidence="1 2" id="KW-0728">SH3 domain</keyword>
<dbReference type="CDD" id="cd06746">
    <property type="entry name" value="PDZ_SHANK1_3-like"/>
    <property type="match status" value="1"/>
</dbReference>
<feature type="region of interest" description="Disordered" evidence="3">
    <location>
        <begin position="107"/>
        <end position="192"/>
    </location>
</feature>
<organism evidence="6 7">
    <name type="scientific">Dryococelus australis</name>
    <dbReference type="NCBI Taxonomy" id="614101"/>
    <lineage>
        <taxon>Eukaryota</taxon>
        <taxon>Metazoa</taxon>
        <taxon>Ecdysozoa</taxon>
        <taxon>Arthropoda</taxon>
        <taxon>Hexapoda</taxon>
        <taxon>Insecta</taxon>
        <taxon>Pterygota</taxon>
        <taxon>Neoptera</taxon>
        <taxon>Polyneoptera</taxon>
        <taxon>Phasmatodea</taxon>
        <taxon>Verophasmatodea</taxon>
        <taxon>Anareolatae</taxon>
        <taxon>Phasmatidae</taxon>
        <taxon>Eurycanthinae</taxon>
        <taxon>Dryococelus</taxon>
    </lineage>
</organism>
<dbReference type="SUPFAM" id="SSF50156">
    <property type="entry name" value="PDZ domain-like"/>
    <property type="match status" value="1"/>
</dbReference>
<evidence type="ECO:0008006" key="8">
    <source>
        <dbReference type="Google" id="ProtNLM"/>
    </source>
</evidence>
<accession>A0ABQ9HXH3</accession>
<sequence length="535" mass="56648">MMGLETAVNRHAANQLIMNWIAKELQYGWTVQETVLRLRSCPHLCSEGVAFTHLARCNLVAACSSTTVTSWGSAIVEDTMETRSLQWHETLDETPVVHGAERHTSALEDPLDQTKDDGIPVPGAPQIQPQAPASHGRGAPPLSTSPPGVAPSPSPSNRSLPPFSSASSSLSETSSGSAQQGGEDSASYVTDKSLGDTSDIISDSSGVGTANSDSTTHSGVVTLSGTMVVCVENYSSGQPGHLRISQGDILEVTGTTDCGLLEGLLRGQGTGLFPPHCVQEIRVRQGMVPPPALPMPPPPLITSQRASRVQGRRESIHKHFATAPRLKKQQGSEGQNEWRVVRRLPAEPRTVVLHRARKGFGFVLRGAKATSPLMELQPSERCPALQYLDDVDKGGVADMAGLKKGDYLLAINGEDVSVASHEHVVDLIRRSGDLVSMTVVSLGTLDIGGVPNSKSSSQLPGATTGHQRQYATLPRKMNANATVGRAPAPLPPRRDPKTTLSVGRARARSMVAGLGKSSPTKKKLDIPVVAGNGRI</sequence>
<dbReference type="InterPro" id="IPR036034">
    <property type="entry name" value="PDZ_sf"/>
</dbReference>
<evidence type="ECO:0000259" key="4">
    <source>
        <dbReference type="PROSITE" id="PS50002"/>
    </source>
</evidence>
<evidence type="ECO:0000313" key="6">
    <source>
        <dbReference type="EMBL" id="KAJ8889068.1"/>
    </source>
</evidence>
<dbReference type="Pfam" id="PF07653">
    <property type="entry name" value="SH3_2"/>
    <property type="match status" value="1"/>
</dbReference>
<dbReference type="SMART" id="SM00326">
    <property type="entry name" value="SH3"/>
    <property type="match status" value="1"/>
</dbReference>
<feature type="compositionally biased region" description="Basic and acidic residues" evidence="3">
    <location>
        <begin position="107"/>
        <end position="118"/>
    </location>
</feature>
<dbReference type="Pfam" id="PF00595">
    <property type="entry name" value="PDZ"/>
    <property type="match status" value="1"/>
</dbReference>
<dbReference type="PANTHER" id="PTHR24135:SF28">
    <property type="entry name" value="LD13733P"/>
    <property type="match status" value="1"/>
</dbReference>